<dbReference type="EMBL" id="AZIM01001391">
    <property type="protein sequence ID" value="ETE67098.1"/>
    <property type="molecule type" value="Genomic_DNA"/>
</dbReference>
<sequence>SDKEAGTSRDQALETRVVPKQLTSALSSLVVNYGSLTESESEPDASRQGHTARKERDPSVHPLHPAERRPGIPFGKPFGRSVGQRADPRAHAEVGGRRTLPINPPSRL</sequence>
<gene>
    <name evidence="2" type="primary">Nufip1</name>
    <name evidence="2" type="ORF">L345_07118</name>
</gene>
<comment type="caution">
    <text evidence="2">The sequence shown here is derived from an EMBL/GenBank/DDBJ whole genome shotgun (WGS) entry which is preliminary data.</text>
</comment>
<dbReference type="AlphaFoldDB" id="V8NZK6"/>
<feature type="non-terminal residue" evidence="2">
    <location>
        <position position="1"/>
    </location>
</feature>
<feature type="compositionally biased region" description="Basic and acidic residues" evidence="1">
    <location>
        <begin position="86"/>
        <end position="96"/>
    </location>
</feature>
<feature type="compositionally biased region" description="Basic and acidic residues" evidence="1">
    <location>
        <begin position="44"/>
        <end position="70"/>
    </location>
</feature>
<dbReference type="Proteomes" id="UP000018936">
    <property type="component" value="Unassembled WGS sequence"/>
</dbReference>
<evidence type="ECO:0000313" key="3">
    <source>
        <dbReference type="Proteomes" id="UP000018936"/>
    </source>
</evidence>
<reference evidence="2 3" key="1">
    <citation type="journal article" date="2013" name="Proc. Natl. Acad. Sci. U.S.A.">
        <title>The king cobra genome reveals dynamic gene evolution and adaptation in the snake venom system.</title>
        <authorList>
            <person name="Vonk F.J."/>
            <person name="Casewell N.R."/>
            <person name="Henkel C.V."/>
            <person name="Heimberg A.M."/>
            <person name="Jansen H.J."/>
            <person name="McCleary R.J."/>
            <person name="Kerkkamp H.M."/>
            <person name="Vos R.A."/>
            <person name="Guerreiro I."/>
            <person name="Calvete J.J."/>
            <person name="Wuster W."/>
            <person name="Woods A.E."/>
            <person name="Logan J.M."/>
            <person name="Harrison R.A."/>
            <person name="Castoe T.A."/>
            <person name="de Koning A.P."/>
            <person name="Pollock D.D."/>
            <person name="Yandell M."/>
            <person name="Calderon D."/>
            <person name="Renjifo C."/>
            <person name="Currier R.B."/>
            <person name="Salgado D."/>
            <person name="Pla D."/>
            <person name="Sanz L."/>
            <person name="Hyder A.S."/>
            <person name="Ribeiro J.M."/>
            <person name="Arntzen J.W."/>
            <person name="van den Thillart G.E."/>
            <person name="Boetzer M."/>
            <person name="Pirovano W."/>
            <person name="Dirks R.P."/>
            <person name="Spaink H.P."/>
            <person name="Duboule D."/>
            <person name="McGlinn E."/>
            <person name="Kini R.M."/>
            <person name="Richardson M.K."/>
        </authorList>
    </citation>
    <scope>NUCLEOTIDE SEQUENCE</scope>
    <source>
        <tissue evidence="2">Blood</tissue>
    </source>
</reference>
<protein>
    <submittedName>
        <fullName evidence="2">Nuclear fragile X mental retardation-interacting protein 1</fullName>
    </submittedName>
</protein>
<evidence type="ECO:0000256" key="1">
    <source>
        <dbReference type="SAM" id="MobiDB-lite"/>
    </source>
</evidence>
<proteinExistence type="predicted"/>
<organism evidence="2 3">
    <name type="scientific">Ophiophagus hannah</name>
    <name type="common">King cobra</name>
    <name type="synonym">Naja hannah</name>
    <dbReference type="NCBI Taxonomy" id="8665"/>
    <lineage>
        <taxon>Eukaryota</taxon>
        <taxon>Metazoa</taxon>
        <taxon>Chordata</taxon>
        <taxon>Craniata</taxon>
        <taxon>Vertebrata</taxon>
        <taxon>Euteleostomi</taxon>
        <taxon>Lepidosauria</taxon>
        <taxon>Squamata</taxon>
        <taxon>Bifurcata</taxon>
        <taxon>Unidentata</taxon>
        <taxon>Episquamata</taxon>
        <taxon>Toxicofera</taxon>
        <taxon>Serpentes</taxon>
        <taxon>Colubroidea</taxon>
        <taxon>Elapidae</taxon>
        <taxon>Elapinae</taxon>
        <taxon>Ophiophagus</taxon>
    </lineage>
</organism>
<accession>V8NZK6</accession>
<name>V8NZK6_OPHHA</name>
<keyword evidence="3" id="KW-1185">Reference proteome</keyword>
<feature type="region of interest" description="Disordered" evidence="1">
    <location>
        <begin position="35"/>
        <end position="108"/>
    </location>
</feature>
<evidence type="ECO:0000313" key="2">
    <source>
        <dbReference type="EMBL" id="ETE67098.1"/>
    </source>
</evidence>
<dbReference type="OrthoDB" id="273070at2759"/>